<accession>A0A0I9TJN3</accession>
<feature type="transmembrane region" description="Helical" evidence="7">
    <location>
        <begin position="149"/>
        <end position="172"/>
    </location>
</feature>
<feature type="transmembrane region" description="Helical" evidence="7">
    <location>
        <begin position="414"/>
        <end position="434"/>
    </location>
</feature>
<evidence type="ECO:0000313" key="10">
    <source>
        <dbReference type="Proteomes" id="UP000036334"/>
    </source>
</evidence>
<keyword evidence="2" id="KW-0813">Transport</keyword>
<evidence type="ECO:0000256" key="2">
    <source>
        <dbReference type="ARBA" id="ARBA00022448"/>
    </source>
</evidence>
<feature type="domain" description="Major facilitator superfamily (MFS) profile" evidence="8">
    <location>
        <begin position="24"/>
        <end position="519"/>
    </location>
</feature>
<protein>
    <recommendedName>
        <fullName evidence="8">Major facilitator superfamily (MFS) profile domain-containing protein</fullName>
    </recommendedName>
</protein>
<evidence type="ECO:0000256" key="7">
    <source>
        <dbReference type="SAM" id="Phobius"/>
    </source>
</evidence>
<feature type="transmembrane region" description="Helical" evidence="7">
    <location>
        <begin position="343"/>
        <end position="361"/>
    </location>
</feature>
<proteinExistence type="predicted"/>
<keyword evidence="3" id="KW-1003">Cell membrane</keyword>
<feature type="transmembrane region" description="Helical" evidence="7">
    <location>
        <begin position="279"/>
        <end position="304"/>
    </location>
</feature>
<keyword evidence="4 7" id="KW-0812">Transmembrane</keyword>
<dbReference type="STRING" id="1202450.B586_05580"/>
<feature type="transmembrane region" description="Helical" evidence="7">
    <location>
        <begin position="90"/>
        <end position="113"/>
    </location>
</feature>
<evidence type="ECO:0000256" key="4">
    <source>
        <dbReference type="ARBA" id="ARBA00022692"/>
    </source>
</evidence>
<sequence>MANETTAVAIAVDSRKTSKAAWAILAAMSFGALVAQMFSTVIGPALPTIKADLGLGLSAQTWTITAYSLAFGAALVAGGRLGDLLGEVKMIVIGFIIFGAGLVMSAIAVAGPFMIGGRAIQGIGIGISAPATLSIVVNSIPRARRGFAVGVWGFAHGFGLLVGPLFAAWMMQIASWRWVFWVAVPLTALVIVVTLAATHGYQSVIAAGKYDWLGLILGGTAVTLLVFGLQNSSVSWTSQGTWGSLAAGIILLALFGVVETRTTHPLVDFGLWKQRLFSGGFFTQSAVGLVYIPFLTFVGSLFFINVLGYSPGKASWVIVITTASCIVFQPSAGRWVDKVGPRLPMTVALTMQAMALAWIGLSFSPDTALAEMVIPLTLMGIGVGIALPACNTAAMSAVDAERAGMGSGLIQMTFNIPAALGVALVTSVIGTITASKVAAGLDNRPELRHVAAQYAGAVQDGNLSQANGILAALPNDAAEAIKRAAVSASSVAITTSMLVLAAVAVAGAVFAWAWTRSADEKSTNSRGNA</sequence>
<feature type="transmembrane region" description="Helical" evidence="7">
    <location>
        <begin position="20"/>
        <end position="39"/>
    </location>
</feature>
<dbReference type="CDD" id="cd17321">
    <property type="entry name" value="MFS_MMR_MDR_like"/>
    <property type="match status" value="1"/>
</dbReference>
<keyword evidence="6 7" id="KW-0472">Membrane</keyword>
<feature type="transmembrane region" description="Helical" evidence="7">
    <location>
        <begin position="373"/>
        <end position="394"/>
    </location>
</feature>
<dbReference type="InterPro" id="IPR011701">
    <property type="entry name" value="MFS"/>
</dbReference>
<dbReference type="Proteomes" id="UP000036334">
    <property type="component" value="Unassembled WGS sequence"/>
</dbReference>
<gene>
    <name evidence="9" type="ORF">ABH38_03570</name>
</gene>
<organism evidence="9 10">
    <name type="scientific">Mycobacterium haemophilum</name>
    <dbReference type="NCBI Taxonomy" id="29311"/>
    <lineage>
        <taxon>Bacteria</taxon>
        <taxon>Bacillati</taxon>
        <taxon>Actinomycetota</taxon>
        <taxon>Actinomycetes</taxon>
        <taxon>Mycobacteriales</taxon>
        <taxon>Mycobacteriaceae</taxon>
        <taxon>Mycobacterium</taxon>
    </lineage>
</organism>
<reference evidence="9 10" key="1">
    <citation type="submission" date="2015-05" db="EMBL/GenBank/DDBJ databases">
        <title>Genome sequence of Mycobacterium haemophilum.</title>
        <authorList>
            <person name="Greninger A.L."/>
            <person name="Cunningham G."/>
            <person name="Miller S."/>
        </authorList>
    </citation>
    <scope>NUCLEOTIDE SEQUENCE [LARGE SCALE GENOMIC DNA]</scope>
    <source>
        <strain evidence="10">UC1</strain>
    </source>
</reference>
<evidence type="ECO:0000256" key="3">
    <source>
        <dbReference type="ARBA" id="ARBA00022475"/>
    </source>
</evidence>
<name>A0A0I9TJN3_9MYCO</name>
<dbReference type="PANTHER" id="PTHR42718">
    <property type="entry name" value="MAJOR FACILITATOR SUPERFAMILY MULTIDRUG TRANSPORTER MFSC"/>
    <property type="match status" value="1"/>
</dbReference>
<dbReference type="Gene3D" id="1.20.1250.20">
    <property type="entry name" value="MFS general substrate transporter like domains"/>
    <property type="match status" value="1"/>
</dbReference>
<feature type="transmembrane region" description="Helical" evidence="7">
    <location>
        <begin position="241"/>
        <end position="258"/>
    </location>
</feature>
<evidence type="ECO:0000256" key="1">
    <source>
        <dbReference type="ARBA" id="ARBA00004651"/>
    </source>
</evidence>
<dbReference type="SUPFAM" id="SSF103473">
    <property type="entry name" value="MFS general substrate transporter"/>
    <property type="match status" value="1"/>
</dbReference>
<dbReference type="Gene3D" id="1.20.1720.10">
    <property type="entry name" value="Multidrug resistance protein D"/>
    <property type="match status" value="1"/>
</dbReference>
<feature type="transmembrane region" description="Helical" evidence="7">
    <location>
        <begin position="178"/>
        <end position="198"/>
    </location>
</feature>
<feature type="transmembrane region" description="Helical" evidence="7">
    <location>
        <begin position="119"/>
        <end position="137"/>
    </location>
</feature>
<comment type="caution">
    <text evidence="9">The sequence shown here is derived from an EMBL/GenBank/DDBJ whole genome shotgun (WGS) entry which is preliminary data.</text>
</comment>
<dbReference type="RefSeq" id="WP_047315219.1">
    <property type="nucleotide sequence ID" value="NZ_LDPQ01000011.1"/>
</dbReference>
<dbReference type="InterPro" id="IPR036259">
    <property type="entry name" value="MFS_trans_sf"/>
</dbReference>
<dbReference type="InterPro" id="IPR020846">
    <property type="entry name" value="MFS_dom"/>
</dbReference>
<dbReference type="PROSITE" id="PS50850">
    <property type="entry name" value="MFS"/>
    <property type="match status" value="1"/>
</dbReference>
<dbReference type="Pfam" id="PF07690">
    <property type="entry name" value="MFS_1"/>
    <property type="match status" value="1"/>
</dbReference>
<evidence type="ECO:0000259" key="8">
    <source>
        <dbReference type="PROSITE" id="PS50850"/>
    </source>
</evidence>
<dbReference type="GO" id="GO:0022857">
    <property type="term" value="F:transmembrane transporter activity"/>
    <property type="evidence" value="ECO:0007669"/>
    <property type="project" value="InterPro"/>
</dbReference>
<feature type="transmembrane region" description="Helical" evidence="7">
    <location>
        <begin position="491"/>
        <end position="514"/>
    </location>
</feature>
<keyword evidence="10" id="KW-1185">Reference proteome</keyword>
<evidence type="ECO:0000256" key="6">
    <source>
        <dbReference type="ARBA" id="ARBA00023136"/>
    </source>
</evidence>
<feature type="transmembrane region" description="Helical" evidence="7">
    <location>
        <begin position="210"/>
        <end position="229"/>
    </location>
</feature>
<comment type="subcellular location">
    <subcellularLocation>
        <location evidence="1">Cell membrane</location>
        <topology evidence="1">Multi-pass membrane protein</topology>
    </subcellularLocation>
</comment>
<dbReference type="PATRIC" id="fig|29311.18.peg.805"/>
<dbReference type="GO" id="GO:0005886">
    <property type="term" value="C:plasma membrane"/>
    <property type="evidence" value="ECO:0007669"/>
    <property type="project" value="UniProtKB-SubCell"/>
</dbReference>
<dbReference type="EMBL" id="LDPR01000002">
    <property type="protein sequence ID" value="KLO38488.1"/>
    <property type="molecule type" value="Genomic_DNA"/>
</dbReference>
<keyword evidence="5 7" id="KW-1133">Transmembrane helix</keyword>
<evidence type="ECO:0000256" key="5">
    <source>
        <dbReference type="ARBA" id="ARBA00022989"/>
    </source>
</evidence>
<dbReference type="OrthoDB" id="9781469at2"/>
<feature type="transmembrane region" description="Helical" evidence="7">
    <location>
        <begin position="316"/>
        <end position="336"/>
    </location>
</feature>
<dbReference type="PANTHER" id="PTHR42718:SF46">
    <property type="entry name" value="BLR6921 PROTEIN"/>
    <property type="match status" value="1"/>
</dbReference>
<feature type="transmembrane region" description="Helical" evidence="7">
    <location>
        <begin position="59"/>
        <end position="78"/>
    </location>
</feature>
<evidence type="ECO:0000313" key="9">
    <source>
        <dbReference type="EMBL" id="KLO38488.1"/>
    </source>
</evidence>
<dbReference type="AlphaFoldDB" id="A0A0I9TJN3"/>